<feature type="transmembrane region" description="Helical" evidence="1">
    <location>
        <begin position="28"/>
        <end position="45"/>
    </location>
</feature>
<keyword evidence="1" id="KW-0812">Transmembrane</keyword>
<sequence>MALGMNQLLCALSYYIVGAIAEETPSGAALSLLGVQCLALLLLRLDVSEGHSSIAFSWLRLVCMSFPPLYMGVLIHFVDRSSVRTVEFLALPAFLLHSMWMLLIAAYLVPDSMDEGLPKQLRTVLYLDVLHLDQQAGDIREW</sequence>
<name>A0A812IUZ5_SYMPI</name>
<keyword evidence="1" id="KW-1133">Transmembrane helix</keyword>
<feature type="transmembrane region" description="Helical" evidence="1">
    <location>
        <begin position="89"/>
        <end position="109"/>
    </location>
</feature>
<evidence type="ECO:0000256" key="1">
    <source>
        <dbReference type="SAM" id="Phobius"/>
    </source>
</evidence>
<accession>A0A812IUZ5</accession>
<comment type="caution">
    <text evidence="3">The sequence shown here is derived from an EMBL/GenBank/DDBJ whole genome shotgun (WGS) entry which is preliminary data.</text>
</comment>
<dbReference type="EMBL" id="CAJNIZ010000558">
    <property type="protein sequence ID" value="CAE7169317.1"/>
    <property type="molecule type" value="Genomic_DNA"/>
</dbReference>
<gene>
    <name evidence="3" type="ORF">SPIL2461_LOCUS659</name>
</gene>
<dbReference type="OrthoDB" id="417047at2759"/>
<keyword evidence="1" id="KW-0472">Membrane</keyword>
<proteinExistence type="predicted"/>
<evidence type="ECO:0000256" key="2">
    <source>
        <dbReference type="SAM" id="SignalP"/>
    </source>
</evidence>
<feature type="chain" id="PRO_5032457161" evidence="2">
    <location>
        <begin position="22"/>
        <end position="142"/>
    </location>
</feature>
<evidence type="ECO:0000313" key="3">
    <source>
        <dbReference type="EMBL" id="CAE7169317.1"/>
    </source>
</evidence>
<feature type="signal peptide" evidence="2">
    <location>
        <begin position="1"/>
        <end position="21"/>
    </location>
</feature>
<protein>
    <submittedName>
        <fullName evidence="3">Uncharacterized protein</fullName>
    </submittedName>
</protein>
<keyword evidence="2" id="KW-0732">Signal</keyword>
<dbReference type="AlphaFoldDB" id="A0A812IUZ5"/>
<keyword evidence="4" id="KW-1185">Reference proteome</keyword>
<reference evidence="3" key="1">
    <citation type="submission" date="2021-02" db="EMBL/GenBank/DDBJ databases">
        <authorList>
            <person name="Dougan E. K."/>
            <person name="Rhodes N."/>
            <person name="Thang M."/>
            <person name="Chan C."/>
        </authorList>
    </citation>
    <scope>NUCLEOTIDE SEQUENCE</scope>
</reference>
<organism evidence="3 4">
    <name type="scientific">Symbiodinium pilosum</name>
    <name type="common">Dinoflagellate</name>
    <dbReference type="NCBI Taxonomy" id="2952"/>
    <lineage>
        <taxon>Eukaryota</taxon>
        <taxon>Sar</taxon>
        <taxon>Alveolata</taxon>
        <taxon>Dinophyceae</taxon>
        <taxon>Suessiales</taxon>
        <taxon>Symbiodiniaceae</taxon>
        <taxon>Symbiodinium</taxon>
    </lineage>
</organism>
<feature type="transmembrane region" description="Helical" evidence="1">
    <location>
        <begin position="57"/>
        <end position="77"/>
    </location>
</feature>
<evidence type="ECO:0000313" key="4">
    <source>
        <dbReference type="Proteomes" id="UP000649617"/>
    </source>
</evidence>
<dbReference type="Proteomes" id="UP000649617">
    <property type="component" value="Unassembled WGS sequence"/>
</dbReference>